<reference evidence="2" key="2">
    <citation type="submission" date="2015-08" db="UniProtKB">
        <authorList>
            <consortium name="WormBaseParasite"/>
        </authorList>
    </citation>
    <scope>IDENTIFICATION</scope>
</reference>
<name>A0A0K0G3H5_STRVS</name>
<sequence length="184" mass="21557">MFDPEYDKKFKFRVWRELKQECPASPMLFNALLEFIYRNAFLDDLFYPLPNLKDAVNGLSVVGISYANDTILIAERGDSYKEMISAFTYHSKRVGLDINLDKSNYMAFKMKMEDFFKILPCTSFNFLGRESSFLECRLFIRQIKERSYKALSINRSALPTVSLKAKCFLFQSTIKSCYTYAYQT</sequence>
<evidence type="ECO:0000313" key="1">
    <source>
        <dbReference type="Proteomes" id="UP000035680"/>
    </source>
</evidence>
<protein>
    <submittedName>
        <fullName evidence="2">Reverse transcriptase domain-containing protein</fullName>
    </submittedName>
</protein>
<accession>A0A0K0G3H5</accession>
<proteinExistence type="predicted"/>
<dbReference type="WBParaSite" id="SVE_1928000.1">
    <property type="protein sequence ID" value="SVE_1928000.1"/>
    <property type="gene ID" value="SVE_1928000"/>
</dbReference>
<organism evidence="1 2">
    <name type="scientific">Strongyloides venezuelensis</name>
    <name type="common">Threadworm</name>
    <dbReference type="NCBI Taxonomy" id="75913"/>
    <lineage>
        <taxon>Eukaryota</taxon>
        <taxon>Metazoa</taxon>
        <taxon>Ecdysozoa</taxon>
        <taxon>Nematoda</taxon>
        <taxon>Chromadorea</taxon>
        <taxon>Rhabditida</taxon>
        <taxon>Tylenchina</taxon>
        <taxon>Panagrolaimomorpha</taxon>
        <taxon>Strongyloidoidea</taxon>
        <taxon>Strongyloididae</taxon>
        <taxon>Strongyloides</taxon>
    </lineage>
</organism>
<reference evidence="1" key="1">
    <citation type="submission" date="2014-07" db="EMBL/GenBank/DDBJ databases">
        <authorList>
            <person name="Martin A.A"/>
            <person name="De Silva N."/>
        </authorList>
    </citation>
    <scope>NUCLEOTIDE SEQUENCE</scope>
</reference>
<keyword evidence="1" id="KW-1185">Reference proteome</keyword>
<dbReference type="Proteomes" id="UP000035680">
    <property type="component" value="Unassembled WGS sequence"/>
</dbReference>
<evidence type="ECO:0000313" key="2">
    <source>
        <dbReference type="WBParaSite" id="SVE_1928000.1"/>
    </source>
</evidence>
<dbReference type="AlphaFoldDB" id="A0A0K0G3H5"/>